<accession>A0A8S5T749</accession>
<evidence type="ECO:0000313" key="1">
    <source>
        <dbReference type="EMBL" id="DAF58799.1"/>
    </source>
</evidence>
<reference evidence="1" key="1">
    <citation type="journal article" date="2021" name="Proc. Natl. Acad. Sci. U.S.A.">
        <title>A Catalog of Tens of Thousands of Viruses from Human Metagenomes Reveals Hidden Associations with Chronic Diseases.</title>
        <authorList>
            <person name="Tisza M.J."/>
            <person name="Buck C.B."/>
        </authorList>
    </citation>
    <scope>NUCLEOTIDE SEQUENCE</scope>
    <source>
        <strain evidence="1">CtxMM9</strain>
    </source>
</reference>
<protein>
    <submittedName>
        <fullName evidence="1">Uncharacterized protein</fullName>
    </submittedName>
</protein>
<proteinExistence type="predicted"/>
<name>A0A8S5T749_9CAUD</name>
<sequence>MVIHIGTSSGDILWCHTYKFVIHMLQKFAHNIYQGWHHILLL</sequence>
<organism evidence="1">
    <name type="scientific">Siphoviridae sp. ctxMM9</name>
    <dbReference type="NCBI Taxonomy" id="2827973"/>
    <lineage>
        <taxon>Viruses</taxon>
        <taxon>Duplodnaviria</taxon>
        <taxon>Heunggongvirae</taxon>
        <taxon>Uroviricota</taxon>
        <taxon>Caudoviricetes</taxon>
    </lineage>
</organism>
<dbReference type="EMBL" id="BK032759">
    <property type="protein sequence ID" value="DAF58799.1"/>
    <property type="molecule type" value="Genomic_DNA"/>
</dbReference>